<dbReference type="InterPro" id="IPR002711">
    <property type="entry name" value="HNH"/>
</dbReference>
<dbReference type="STRING" id="1121362.A605_13815"/>
<dbReference type="HOGENOM" id="CLU_026086_0_0_11"/>
<sequence length="469" mass="51829">MGEKPMLTEITDLPDTDLIDAIHTTHHTLTRHQARFIVSLAEFHDRNLAKKHGAPNTVTWLMRHHDLARRTAYEYLGIGTKLRAFHQVTAEFLTGRLSYSKIRLLLRYLTHSNEDELVELALQHCLTELEQALAGRPRSGGKKARGNCLRVVIDEDTGGLNFWGSLDADHGAEFLAALKTGELAYLRDLTNIDPEVLNNPEALDAEITTARQDTEQQITSEQMTGQDGTDTAGDQKDGARTRFGAPLSTSLLSAFLAVINMVRTHPVSTVRAPGAQVNVLVTLDGRVVIPDRFGAETAALLRSILNGDIRYHLLDNNGLHLKLSRSARLASPALEKALLTRWGYRCATPGCCHSRFLEFHHITDWASGGTTDLDNLIPLCSGCHALVTAGKMTIHADEINPQLLRFRLPGGQSHTSTARELPVRNEQMGIWADDYTDGPVPRGDEHHRQVWDSTDSFDDPDTDNGRGTG</sequence>
<dbReference type="InterPro" id="IPR003615">
    <property type="entry name" value="HNH_nuc"/>
</dbReference>
<keyword evidence="4" id="KW-1185">Reference proteome</keyword>
<dbReference type="GO" id="GO:0003676">
    <property type="term" value="F:nucleic acid binding"/>
    <property type="evidence" value="ECO:0007669"/>
    <property type="project" value="InterPro"/>
</dbReference>
<dbReference type="Pfam" id="PF01844">
    <property type="entry name" value="HNH"/>
    <property type="match status" value="1"/>
</dbReference>
<dbReference type="Proteomes" id="UP000011723">
    <property type="component" value="Chromosome"/>
</dbReference>
<accession>M1N1G1</accession>
<evidence type="ECO:0000256" key="1">
    <source>
        <dbReference type="SAM" id="MobiDB-lite"/>
    </source>
</evidence>
<organism evidence="3 4">
    <name type="scientific">Corynebacterium halotolerans YIM 70093 = DSM 44683</name>
    <dbReference type="NCBI Taxonomy" id="1121362"/>
    <lineage>
        <taxon>Bacteria</taxon>
        <taxon>Bacillati</taxon>
        <taxon>Actinomycetota</taxon>
        <taxon>Actinomycetes</taxon>
        <taxon>Mycobacteriales</taxon>
        <taxon>Corynebacteriaceae</taxon>
        <taxon>Corynebacterium</taxon>
    </lineage>
</organism>
<feature type="region of interest" description="Disordered" evidence="1">
    <location>
        <begin position="215"/>
        <end position="240"/>
    </location>
</feature>
<feature type="compositionally biased region" description="Polar residues" evidence="1">
    <location>
        <begin position="215"/>
        <end position="229"/>
    </location>
</feature>
<name>M1N1G1_9CORY</name>
<evidence type="ECO:0000259" key="2">
    <source>
        <dbReference type="SMART" id="SM00507"/>
    </source>
</evidence>
<dbReference type="eggNOG" id="COG1403">
    <property type="taxonomic scope" value="Bacteria"/>
</dbReference>
<dbReference type="KEGG" id="chn:A605_13815"/>
<reference evidence="3 4" key="1">
    <citation type="journal article" date="2012" name="Stand. Genomic Sci.">
        <title>Genome sequence of the halotolerant bacterium Corynebacterium halotolerans type strain YIM 70093(T) (= DSM 44683(T)).</title>
        <authorList>
            <person name="Ruckert C."/>
            <person name="Albersmeier A."/>
            <person name="Al-Dilaimi A."/>
            <person name="Niehaus K."/>
            <person name="Szczepanowski R."/>
            <person name="Kalinowski J."/>
        </authorList>
    </citation>
    <scope>NUCLEOTIDE SEQUENCE [LARGE SCALE GENOMIC DNA]</scope>
    <source>
        <strain evidence="3">YIM 70093</strain>
    </source>
</reference>
<dbReference type="GO" id="GO:0004519">
    <property type="term" value="F:endonuclease activity"/>
    <property type="evidence" value="ECO:0007669"/>
    <property type="project" value="InterPro"/>
</dbReference>
<evidence type="ECO:0000313" key="4">
    <source>
        <dbReference type="Proteomes" id="UP000011723"/>
    </source>
</evidence>
<evidence type="ECO:0000313" key="3">
    <source>
        <dbReference type="EMBL" id="AGF73759.1"/>
    </source>
</evidence>
<feature type="region of interest" description="Disordered" evidence="1">
    <location>
        <begin position="432"/>
        <end position="469"/>
    </location>
</feature>
<gene>
    <name evidence="3" type="ORF">A605_13815</name>
</gene>
<dbReference type="Gene3D" id="1.10.30.50">
    <property type="match status" value="1"/>
</dbReference>
<dbReference type="AlphaFoldDB" id="M1N1G1"/>
<dbReference type="OrthoDB" id="4752861at2"/>
<dbReference type="CDD" id="cd00085">
    <property type="entry name" value="HNHc"/>
    <property type="match status" value="1"/>
</dbReference>
<dbReference type="PATRIC" id="fig|1121362.3.peg.2809"/>
<feature type="domain" description="HNH nuclease" evidence="2">
    <location>
        <begin position="333"/>
        <end position="385"/>
    </location>
</feature>
<dbReference type="EMBL" id="CP003697">
    <property type="protein sequence ID" value="AGF73759.1"/>
    <property type="molecule type" value="Genomic_DNA"/>
</dbReference>
<proteinExistence type="predicted"/>
<dbReference type="GO" id="GO:0008270">
    <property type="term" value="F:zinc ion binding"/>
    <property type="evidence" value="ECO:0007669"/>
    <property type="project" value="InterPro"/>
</dbReference>
<dbReference type="SMART" id="SM00507">
    <property type="entry name" value="HNHc"/>
    <property type="match status" value="1"/>
</dbReference>
<protein>
    <recommendedName>
        <fullName evidence="2">HNH nuclease domain-containing protein</fullName>
    </recommendedName>
</protein>
<dbReference type="RefSeq" id="WP_015402173.1">
    <property type="nucleotide sequence ID" value="NC_020302.1"/>
</dbReference>